<name>A0A2T3A5U7_9PEZI</name>
<evidence type="ECO:0000256" key="2">
    <source>
        <dbReference type="ARBA" id="ARBA00023242"/>
    </source>
</evidence>
<dbReference type="Pfam" id="PF15458">
    <property type="entry name" value="NTR2"/>
    <property type="match status" value="1"/>
</dbReference>
<feature type="coiled-coil region" evidence="3">
    <location>
        <begin position="425"/>
        <end position="462"/>
    </location>
</feature>
<evidence type="ECO:0000256" key="4">
    <source>
        <dbReference type="SAM" id="MobiDB-lite"/>
    </source>
</evidence>
<keyword evidence="6" id="KW-1185">Reference proteome</keyword>
<dbReference type="InParanoid" id="A0A2T3A5U7"/>
<feature type="compositionally biased region" description="Low complexity" evidence="4">
    <location>
        <begin position="132"/>
        <end position="158"/>
    </location>
</feature>
<sequence length="526" mass="57019">MFGAKRKARKIQVSEENEEPAPVPASTLDESMKDAPNTENTTTPVVKFARRPAKSSSLRRTVNISDDQDVEQPGIGSRSASGLGHHENGNEEDDARPAVIRPSVNRSGSSKLKKKGPSSRLSFGVAEDAGDAPSNNPTSSSLSSSAPPKKNPSAANLAQRAAENSAVRASLPSSSRNLPTRSFGVEPERPSYSKEYLEELQSSTPNAPRNLDALRIHDDGEDGQNALQAEAMALDAADLEGAVFVPSSDLPVSSLSGISSGHIPSAAEVREKKERRARLAKEGDAYNSDADEDDDGYISLLPKKKKDETRLIAEDEDLGEGYDEFVEDGRLQLGKSGDQAAKRQHRREMEELINAAEGDSEDEDTDSDAERKAAYEAAQTRAAMDGLHRLADEENISSGANRFMIPKMKPLPELTGSLARMRALLDDMTAQLIAKQKRVEEIEKEKKEILEREKAVQEILNQAGMKYQSAMGVKNEDVVHPTVLAAQSPLRTGGAPGLQIKPEERGLESFGTPTRQPEASNDEMEE</sequence>
<dbReference type="GO" id="GO:0003677">
    <property type="term" value="F:DNA binding"/>
    <property type="evidence" value="ECO:0007669"/>
    <property type="project" value="InterPro"/>
</dbReference>
<evidence type="ECO:0000256" key="3">
    <source>
        <dbReference type="SAM" id="Coils"/>
    </source>
</evidence>
<feature type="compositionally biased region" description="Basic and acidic residues" evidence="4">
    <location>
        <begin position="268"/>
        <end position="284"/>
    </location>
</feature>
<gene>
    <name evidence="5" type="ORF">BD289DRAFT_435882</name>
</gene>
<dbReference type="OrthoDB" id="429427at2759"/>
<dbReference type="InterPro" id="IPR028211">
    <property type="entry name" value="Ntr2"/>
</dbReference>
<dbReference type="STRING" id="2025994.A0A2T3A5U7"/>
<dbReference type="GO" id="GO:0000390">
    <property type="term" value="P:spliceosomal complex disassembly"/>
    <property type="evidence" value="ECO:0007669"/>
    <property type="project" value="InterPro"/>
</dbReference>
<dbReference type="PANTHER" id="PTHR12214">
    <property type="entry name" value="GC-RICH SEQUENCE DNA-BINDING FACTOR"/>
    <property type="match status" value="1"/>
</dbReference>
<evidence type="ECO:0000313" key="6">
    <source>
        <dbReference type="Proteomes" id="UP000241462"/>
    </source>
</evidence>
<dbReference type="EMBL" id="KZ678460">
    <property type="protein sequence ID" value="PSR83402.1"/>
    <property type="molecule type" value="Genomic_DNA"/>
</dbReference>
<keyword evidence="3" id="KW-0175">Coiled coil</keyword>
<dbReference type="Proteomes" id="UP000241462">
    <property type="component" value="Unassembled WGS sequence"/>
</dbReference>
<evidence type="ECO:0000313" key="5">
    <source>
        <dbReference type="EMBL" id="PSR83402.1"/>
    </source>
</evidence>
<proteinExistence type="predicted"/>
<feature type="compositionally biased region" description="Polar residues" evidence="4">
    <location>
        <begin position="54"/>
        <end position="65"/>
    </location>
</feature>
<comment type="subcellular location">
    <subcellularLocation>
        <location evidence="1">Nucleus</location>
    </subcellularLocation>
</comment>
<dbReference type="GO" id="GO:0071008">
    <property type="term" value="C:U2-type post-mRNA release spliceosomal complex"/>
    <property type="evidence" value="ECO:0007669"/>
    <property type="project" value="InterPro"/>
</dbReference>
<feature type="region of interest" description="Disordered" evidence="4">
    <location>
        <begin position="266"/>
        <end position="298"/>
    </location>
</feature>
<feature type="region of interest" description="Disordered" evidence="4">
    <location>
        <begin position="1"/>
        <end position="217"/>
    </location>
</feature>
<dbReference type="AlphaFoldDB" id="A0A2T3A5U7"/>
<accession>A0A2T3A5U7</accession>
<feature type="region of interest" description="Disordered" evidence="4">
    <location>
        <begin position="351"/>
        <end position="372"/>
    </location>
</feature>
<evidence type="ECO:0000256" key="1">
    <source>
        <dbReference type="ARBA" id="ARBA00004123"/>
    </source>
</evidence>
<feature type="compositionally biased region" description="Polar residues" evidence="4">
    <location>
        <begin position="171"/>
        <end position="180"/>
    </location>
</feature>
<feature type="compositionally biased region" description="Basic residues" evidence="4">
    <location>
        <begin position="1"/>
        <end position="10"/>
    </location>
</feature>
<keyword evidence="2" id="KW-0539">Nucleus</keyword>
<organism evidence="5 6">
    <name type="scientific">Coniella lustricola</name>
    <dbReference type="NCBI Taxonomy" id="2025994"/>
    <lineage>
        <taxon>Eukaryota</taxon>
        <taxon>Fungi</taxon>
        <taxon>Dikarya</taxon>
        <taxon>Ascomycota</taxon>
        <taxon>Pezizomycotina</taxon>
        <taxon>Sordariomycetes</taxon>
        <taxon>Sordariomycetidae</taxon>
        <taxon>Diaporthales</taxon>
        <taxon>Schizoparmaceae</taxon>
        <taxon>Coniella</taxon>
    </lineage>
</organism>
<feature type="compositionally biased region" description="Acidic residues" evidence="4">
    <location>
        <begin position="358"/>
        <end position="367"/>
    </location>
</feature>
<dbReference type="InterPro" id="IPR012890">
    <property type="entry name" value="GCFC2-like"/>
</dbReference>
<feature type="compositionally biased region" description="Basic and acidic residues" evidence="4">
    <location>
        <begin position="186"/>
        <end position="197"/>
    </location>
</feature>
<reference evidence="5 6" key="1">
    <citation type="journal article" date="2018" name="Mycol. Prog.">
        <title>Coniella lustricola, a new species from submerged detritus.</title>
        <authorList>
            <person name="Raudabaugh D.B."/>
            <person name="Iturriaga T."/>
            <person name="Carver A."/>
            <person name="Mondo S."/>
            <person name="Pangilinan J."/>
            <person name="Lipzen A."/>
            <person name="He G."/>
            <person name="Amirebrahimi M."/>
            <person name="Grigoriev I.V."/>
            <person name="Miller A.N."/>
        </authorList>
    </citation>
    <scope>NUCLEOTIDE SEQUENCE [LARGE SCALE GENOMIC DNA]</scope>
    <source>
        <strain evidence="5 6">B22-T-1</strain>
    </source>
</reference>
<dbReference type="PANTHER" id="PTHR12214:SF0">
    <property type="entry name" value="LD29489P"/>
    <property type="match status" value="1"/>
</dbReference>
<protein>
    <submittedName>
        <fullName evidence="5">Nineteen complex-related protein 2-domain-containing protein</fullName>
    </submittedName>
</protein>
<feature type="region of interest" description="Disordered" evidence="4">
    <location>
        <begin position="487"/>
        <end position="526"/>
    </location>
</feature>